<organism evidence="2 3">
    <name type="scientific">Shewanella algidipiscicola</name>
    <dbReference type="NCBI Taxonomy" id="614070"/>
    <lineage>
        <taxon>Bacteria</taxon>
        <taxon>Pseudomonadati</taxon>
        <taxon>Pseudomonadota</taxon>
        <taxon>Gammaproteobacteria</taxon>
        <taxon>Alteromonadales</taxon>
        <taxon>Shewanellaceae</taxon>
        <taxon>Shewanella</taxon>
    </lineage>
</organism>
<evidence type="ECO:0000313" key="2">
    <source>
        <dbReference type="EMBL" id="GIU41710.1"/>
    </source>
</evidence>
<keyword evidence="3" id="KW-1185">Reference proteome</keyword>
<dbReference type="RefSeq" id="WP_119978782.1">
    <property type="nucleotide sequence ID" value="NZ_BPFB01000001.1"/>
</dbReference>
<comment type="caution">
    <text evidence="2">The sequence shown here is derived from an EMBL/GenBank/DDBJ whole genome shotgun (WGS) entry which is preliminary data.</text>
</comment>
<proteinExistence type="predicted"/>
<dbReference type="EMBL" id="BPFB01000001">
    <property type="protein sequence ID" value="GIU41710.1"/>
    <property type="molecule type" value="Genomic_DNA"/>
</dbReference>
<protein>
    <submittedName>
        <fullName evidence="2">Uncharacterized protein</fullName>
    </submittedName>
</protein>
<reference evidence="2 3" key="1">
    <citation type="submission" date="2021-05" db="EMBL/GenBank/DDBJ databases">
        <title>Molecular characterization for Shewanella algae harboring chromosomal blaOXA-55-like strains isolated from clinical and environment sample.</title>
        <authorList>
            <person name="Ohama Y."/>
            <person name="Aoki K."/>
            <person name="Harada S."/>
            <person name="Moriya K."/>
            <person name="Ishii Y."/>
            <person name="Tateda K."/>
        </authorList>
    </citation>
    <scope>NUCLEOTIDE SEQUENCE [LARGE SCALE GENOMIC DNA]</scope>
    <source>
        <strain evidence="2 3">LMG 23746</strain>
    </source>
</reference>
<accession>A0ABQ4P2G7</accession>
<sequence length="169" mass="19269">MPNVIRCAILTFVIFNAIDGLAQAGEPLKPLQPATPPASTPITLPADSALDSEGNPIVIPGQHRSALHYRAQDLPTTKQPKSQRRETRKKPKKDNRRRTAQRQLVADDPSCRWLHQRMNQLKRKLQSQSKPEFGFHRDELNIRKSEWDCMKCGAEGPSVSDYQKCQYKR</sequence>
<feature type="compositionally biased region" description="Basic residues" evidence="1">
    <location>
        <begin position="86"/>
        <end position="100"/>
    </location>
</feature>
<dbReference type="Proteomes" id="UP000761574">
    <property type="component" value="Unassembled WGS sequence"/>
</dbReference>
<gene>
    <name evidence="2" type="ORF">TUM4630_00990</name>
</gene>
<evidence type="ECO:0000313" key="3">
    <source>
        <dbReference type="Proteomes" id="UP000761574"/>
    </source>
</evidence>
<name>A0ABQ4P2G7_9GAMM</name>
<feature type="region of interest" description="Disordered" evidence="1">
    <location>
        <begin position="29"/>
        <end position="104"/>
    </location>
</feature>
<evidence type="ECO:0000256" key="1">
    <source>
        <dbReference type="SAM" id="MobiDB-lite"/>
    </source>
</evidence>